<protein>
    <submittedName>
        <fullName evidence="3 4">Uncharacterized protein LOC108266442</fullName>
    </submittedName>
</protein>
<evidence type="ECO:0000313" key="4">
    <source>
        <dbReference type="RefSeq" id="XP_017325265.1"/>
    </source>
</evidence>
<feature type="region of interest" description="Disordered" evidence="1">
    <location>
        <begin position="227"/>
        <end position="303"/>
    </location>
</feature>
<evidence type="ECO:0000313" key="6">
    <source>
        <dbReference type="RefSeq" id="XP_017325291.1"/>
    </source>
</evidence>
<gene>
    <name evidence="3 4 5 6" type="primary">LOC108266442</name>
</gene>
<dbReference type="RefSeq" id="XP_017325291.1">
    <property type="nucleotide sequence ID" value="XM_017469802.3"/>
</dbReference>
<dbReference type="RefSeq" id="XP_017325255.1">
    <property type="nucleotide sequence ID" value="XM_017469766.3"/>
</dbReference>
<evidence type="ECO:0000313" key="5">
    <source>
        <dbReference type="RefSeq" id="XP_017325283.1"/>
    </source>
</evidence>
<evidence type="ECO:0000313" key="3">
    <source>
        <dbReference type="RefSeq" id="XP_017325255.1"/>
    </source>
</evidence>
<dbReference type="RefSeq" id="XP_017325283.1">
    <property type="nucleotide sequence ID" value="XM_017469794.3"/>
</dbReference>
<feature type="compositionally biased region" description="Low complexity" evidence="1">
    <location>
        <begin position="69"/>
        <end position="84"/>
    </location>
</feature>
<feature type="compositionally biased region" description="Polar residues" evidence="1">
    <location>
        <begin position="294"/>
        <end position="303"/>
    </location>
</feature>
<dbReference type="GeneID" id="108266442"/>
<dbReference type="OrthoDB" id="8947257at2759"/>
<feature type="compositionally biased region" description="Basic and acidic residues" evidence="1">
    <location>
        <begin position="50"/>
        <end position="60"/>
    </location>
</feature>
<reference evidence="2" key="1">
    <citation type="journal article" date="2016" name="Nat. Commun.">
        <title>The channel catfish genome sequence provides insights into the evolution of scale formation in teleosts.</title>
        <authorList>
            <person name="Liu Z."/>
            <person name="Liu S."/>
            <person name="Yao J."/>
            <person name="Bao L."/>
            <person name="Zhang J."/>
            <person name="Li Y."/>
            <person name="Jiang C."/>
            <person name="Sun L."/>
            <person name="Wang R."/>
            <person name="Zhang Y."/>
            <person name="Zhou T."/>
            <person name="Zeng Q."/>
            <person name="Fu Q."/>
            <person name="Gao S."/>
            <person name="Li N."/>
            <person name="Koren S."/>
            <person name="Jiang Y."/>
            <person name="Zimin A."/>
            <person name="Xu P."/>
            <person name="Phillippy A.M."/>
            <person name="Geng X."/>
            <person name="Song L."/>
            <person name="Sun F."/>
            <person name="Li C."/>
            <person name="Wang X."/>
            <person name="Chen A."/>
            <person name="Jin Y."/>
            <person name="Yuan Z."/>
            <person name="Yang Y."/>
            <person name="Tan S."/>
            <person name="Peatman E."/>
            <person name="Lu J."/>
            <person name="Qin Z."/>
            <person name="Dunham R."/>
            <person name="Li Z."/>
            <person name="Sonstegard T."/>
            <person name="Feng J."/>
            <person name="Danzmann R.G."/>
            <person name="Schroeder S."/>
            <person name="Scheffler B."/>
            <person name="Duke M.V."/>
            <person name="Ballard L."/>
            <person name="Kucuktas H."/>
            <person name="Kaltenboeck L."/>
            <person name="Liu H."/>
            <person name="Armbruster J."/>
            <person name="Xie Y."/>
            <person name="Kirby M.L."/>
            <person name="Tian Y."/>
            <person name="Flanagan M.E."/>
            <person name="Mu W."/>
            <person name="Waldbieser G.C."/>
        </authorList>
    </citation>
    <scope>NUCLEOTIDE SEQUENCE [LARGE SCALE GENOMIC DNA]</scope>
    <source>
        <strain evidence="2">SDA103</strain>
    </source>
</reference>
<evidence type="ECO:0000256" key="1">
    <source>
        <dbReference type="SAM" id="MobiDB-lite"/>
    </source>
</evidence>
<feature type="compositionally biased region" description="Polar residues" evidence="1">
    <location>
        <begin position="233"/>
        <end position="254"/>
    </location>
</feature>
<feature type="region of interest" description="Disordered" evidence="1">
    <location>
        <begin position="531"/>
        <end position="550"/>
    </location>
</feature>
<feature type="region of interest" description="Disordered" evidence="1">
    <location>
        <begin position="50"/>
        <end position="98"/>
    </location>
</feature>
<accession>A0A2D0R3V0</accession>
<dbReference type="KEGG" id="ipu:108266442"/>
<dbReference type="RefSeq" id="XP_017325265.1">
    <property type="nucleotide sequence ID" value="XM_017469776.3"/>
</dbReference>
<dbReference type="AlphaFoldDB" id="A0A2D0R3V0"/>
<evidence type="ECO:0000313" key="2">
    <source>
        <dbReference type="Proteomes" id="UP000221080"/>
    </source>
</evidence>
<keyword evidence="2" id="KW-1185">Reference proteome</keyword>
<dbReference type="Proteomes" id="UP000221080">
    <property type="component" value="Chromosome 1"/>
</dbReference>
<feature type="compositionally biased region" description="Polar residues" evidence="1">
    <location>
        <begin position="274"/>
        <end position="285"/>
    </location>
</feature>
<proteinExistence type="predicted"/>
<sequence>MFTMRHHNRRALSDKQIALNMFNSHKKAKVKSCNTGISAPCHSSVCSNNKTEERFSEPQKTKRLKTIKQRNQIRGQSSNRSNQSHQHCERRSKDKGPCSECQDCQCSHSLNFSRKEKPVAKPFPSQKPSIITEGRLTSIRGLFSHEVRSVDIERLVKEKKHQKHIEMQATASPSPSCLIPHSTPPAVISDRSEEGISACANKDQKSFEKTDNLQTNLEDTVPVTICSGDGKHSSAQTHKATDNTTRSGSPSDQAGIQEAVILSSSESEPVHKSFPTSVKVTSSDHNVIPKKKNTQNQRQTNKATAAMDVRRDFVNNERLDTPVGSEVLNSDEPQFGPSPAIFMFSSPTLDKERNALGDECQHRKPGFSSKEEEVRRLAARLCHNLGSFPLQRCCPLLTECRNVLLHHLQERHGSQLQHSLHRLHSHLSGPHSPQTGEQVWSSTVDKCLDNTQKYFTYTRKHEDDQQSETMKLHSDNGLQKHCQREDFCENVERGTASKRQRKQTWGIHSPQDFVTKLQRPCQDTLSQWSLTAQTQESPRAKQHSNSQTFSQTFSLHQAFTGPQTPTPMSYRCTNRTLDPFFLEPQKQVKLDSGENRRRHSTSLPLLEQWRIDPDLNFLFQDENSQKTHTSLGPLTELRTCSPQHNIESVSERQLFGASSTVSAFFPPEGFCYEPYYRFPHPSNSFNRSEKSGMTVYTQTDVEKWGLDPPLHLTTPYF</sequence>
<name>A0A2D0R3V0_ICTPU</name>
<organism evidence="2 5">
    <name type="scientific">Ictalurus punctatus</name>
    <name type="common">Channel catfish</name>
    <name type="synonym">Silurus punctatus</name>
    <dbReference type="NCBI Taxonomy" id="7998"/>
    <lineage>
        <taxon>Eukaryota</taxon>
        <taxon>Metazoa</taxon>
        <taxon>Chordata</taxon>
        <taxon>Craniata</taxon>
        <taxon>Vertebrata</taxon>
        <taxon>Euteleostomi</taxon>
        <taxon>Actinopterygii</taxon>
        <taxon>Neopterygii</taxon>
        <taxon>Teleostei</taxon>
        <taxon>Ostariophysi</taxon>
        <taxon>Siluriformes</taxon>
        <taxon>Ictaluridae</taxon>
        <taxon>Ictalurus</taxon>
    </lineage>
</organism>
<reference evidence="3 4" key="2">
    <citation type="submission" date="2025-04" db="UniProtKB">
        <authorList>
            <consortium name="RefSeq"/>
        </authorList>
    </citation>
    <scope>IDENTIFICATION</scope>
    <source>
        <tissue evidence="3 4">Blood</tissue>
    </source>
</reference>
<feature type="compositionally biased region" description="Basic and acidic residues" evidence="1">
    <location>
        <begin position="86"/>
        <end position="97"/>
    </location>
</feature>